<reference evidence="3" key="1">
    <citation type="submission" date="2018-02" db="EMBL/GenBank/DDBJ databases">
        <authorList>
            <person name="Clavel T."/>
            <person name="Strowig T."/>
        </authorList>
    </citation>
    <scope>NUCLEOTIDE SEQUENCE [LARGE SCALE GENOMIC DNA]</scope>
    <source>
        <strain evidence="3">DSM 100764</strain>
    </source>
</reference>
<keyword evidence="3" id="KW-1185">Reference proteome</keyword>
<dbReference type="Proteomes" id="UP000244925">
    <property type="component" value="Unassembled WGS sequence"/>
</dbReference>
<evidence type="ECO:0000256" key="1">
    <source>
        <dbReference type="SAM" id="Phobius"/>
    </source>
</evidence>
<dbReference type="GeneID" id="93423261"/>
<comment type="caution">
    <text evidence="2">The sequence shown here is derived from an EMBL/GenBank/DDBJ whole genome shotgun (WGS) entry which is preliminary data.</text>
</comment>
<evidence type="ECO:0000313" key="3">
    <source>
        <dbReference type="Proteomes" id="UP000244925"/>
    </source>
</evidence>
<protein>
    <submittedName>
        <fullName evidence="2">Uncharacterized protein</fullName>
    </submittedName>
</protein>
<keyword evidence="1" id="KW-0812">Transmembrane</keyword>
<dbReference type="AlphaFoldDB" id="A0A2V1IWU4"/>
<accession>A0A2V1IWU4</accession>
<dbReference type="RefSeq" id="WP_107035516.1">
    <property type="nucleotide sequence ID" value="NZ_CAOLHR010000001.1"/>
</dbReference>
<proteinExistence type="predicted"/>
<name>A0A2V1IWU4_9BACT</name>
<gene>
    <name evidence="2" type="ORF">C5O25_04390</name>
</gene>
<evidence type="ECO:0000313" key="2">
    <source>
        <dbReference type="EMBL" id="PWB08413.1"/>
    </source>
</evidence>
<organism evidence="2 3">
    <name type="scientific">Paramuribaculum intestinale</name>
    <dbReference type="NCBI Taxonomy" id="2094151"/>
    <lineage>
        <taxon>Bacteria</taxon>
        <taxon>Pseudomonadati</taxon>
        <taxon>Bacteroidota</taxon>
        <taxon>Bacteroidia</taxon>
        <taxon>Bacteroidales</taxon>
        <taxon>Muribaculaceae</taxon>
        <taxon>Paramuribaculum</taxon>
    </lineage>
</organism>
<dbReference type="PROSITE" id="PS51257">
    <property type="entry name" value="PROKAR_LIPOPROTEIN"/>
    <property type="match status" value="1"/>
</dbReference>
<keyword evidence="1" id="KW-0472">Membrane</keyword>
<sequence>MIRIGKYRIGAAALSVAVVFITLSACAIVAACHQQRPEWSAPLWLTIMQYECMAMIATLAYGIVVHIAIWIVNRCKKK</sequence>
<keyword evidence="1" id="KW-1133">Transmembrane helix</keyword>
<dbReference type="EMBL" id="PUBV01000006">
    <property type="protein sequence ID" value="PWB08413.1"/>
    <property type="molecule type" value="Genomic_DNA"/>
</dbReference>
<feature type="transmembrane region" description="Helical" evidence="1">
    <location>
        <begin position="47"/>
        <end position="72"/>
    </location>
</feature>